<accession>A0AA90ZA68</accession>
<dbReference type="RefSeq" id="WP_308914704.1">
    <property type="nucleotide sequence ID" value="NZ_JAVGVR010000002.1"/>
</dbReference>
<protein>
    <submittedName>
        <fullName evidence="1">Uncharacterized protein</fullName>
    </submittedName>
</protein>
<reference evidence="1" key="1">
    <citation type="submission" date="2023-08" db="EMBL/GenBank/DDBJ databases">
        <title>Nitrogen cycling bacteria in agricultural field soils.</title>
        <authorList>
            <person name="Jang J."/>
        </authorList>
    </citation>
    <scope>NUCLEOTIDE SEQUENCE</scope>
    <source>
        <strain evidence="1">PS3-36</strain>
    </source>
</reference>
<name>A0AA90ZA68_9BACI</name>
<proteinExistence type="predicted"/>
<comment type="caution">
    <text evidence="1">The sequence shown here is derived from an EMBL/GenBank/DDBJ whole genome shotgun (WGS) entry which is preliminary data.</text>
</comment>
<organism evidence="1 2">
    <name type="scientific">Bacillus salipaludis</name>
    <dbReference type="NCBI Taxonomy" id="2547811"/>
    <lineage>
        <taxon>Bacteria</taxon>
        <taxon>Bacillati</taxon>
        <taxon>Bacillota</taxon>
        <taxon>Bacilli</taxon>
        <taxon>Bacillales</taxon>
        <taxon>Bacillaceae</taxon>
        <taxon>Bacillus</taxon>
    </lineage>
</organism>
<keyword evidence="2" id="KW-1185">Reference proteome</keyword>
<dbReference type="EMBL" id="JAVGVR010000002">
    <property type="protein sequence ID" value="MDQ6600820.1"/>
    <property type="molecule type" value="Genomic_DNA"/>
</dbReference>
<evidence type="ECO:0000313" key="1">
    <source>
        <dbReference type="EMBL" id="MDQ6600820.1"/>
    </source>
</evidence>
<sequence length="79" mass="9460">MRSFILHGDILSVEVKIDENEYRFGVRWKAPKKPYGDTWILEYYGNKLTGEKDLSKEKIAEFLNTINANWNWNMDDFKK</sequence>
<evidence type="ECO:0000313" key="2">
    <source>
        <dbReference type="Proteomes" id="UP001178888"/>
    </source>
</evidence>
<gene>
    <name evidence="1" type="ORF">RCG21_31870</name>
</gene>
<dbReference type="Proteomes" id="UP001178888">
    <property type="component" value="Unassembled WGS sequence"/>
</dbReference>
<dbReference type="AlphaFoldDB" id="A0AA90ZA68"/>